<feature type="transmembrane region" description="Helical" evidence="1">
    <location>
        <begin position="464"/>
        <end position="486"/>
    </location>
</feature>
<feature type="transmembrane region" description="Helical" evidence="1">
    <location>
        <begin position="326"/>
        <end position="352"/>
    </location>
</feature>
<proteinExistence type="predicted"/>
<keyword evidence="3" id="KW-1185">Reference proteome</keyword>
<gene>
    <name evidence="2" type="ORF">Adu01nite_62180</name>
</gene>
<evidence type="ECO:0000313" key="2">
    <source>
        <dbReference type="EMBL" id="GIE04868.1"/>
    </source>
</evidence>
<keyword evidence="1" id="KW-1133">Transmembrane helix</keyword>
<dbReference type="Proteomes" id="UP000637628">
    <property type="component" value="Unassembled WGS sequence"/>
</dbReference>
<evidence type="ECO:0008006" key="4">
    <source>
        <dbReference type="Google" id="ProtNLM"/>
    </source>
</evidence>
<reference evidence="2 3" key="1">
    <citation type="submission" date="2021-01" db="EMBL/GenBank/DDBJ databases">
        <title>Whole genome shotgun sequence of Actinoplanes durhamensis NBRC 14914.</title>
        <authorList>
            <person name="Komaki H."/>
            <person name="Tamura T."/>
        </authorList>
    </citation>
    <scope>NUCLEOTIDE SEQUENCE [LARGE SCALE GENOMIC DNA]</scope>
    <source>
        <strain evidence="2 3">NBRC 14914</strain>
    </source>
</reference>
<dbReference type="EMBL" id="BOML01000050">
    <property type="protein sequence ID" value="GIE04868.1"/>
    <property type="molecule type" value="Genomic_DNA"/>
</dbReference>
<evidence type="ECO:0000256" key="1">
    <source>
        <dbReference type="SAM" id="Phobius"/>
    </source>
</evidence>
<feature type="transmembrane region" description="Helical" evidence="1">
    <location>
        <begin position="372"/>
        <end position="393"/>
    </location>
</feature>
<keyword evidence="1" id="KW-0812">Transmembrane</keyword>
<sequence>MIRAEWHKLRTVRGWLGGLIAAFAVIIGLGVLAAFGVHTSCGQQEGEACPAPPIGPGGQAVQDRFAFVHQKLDGDGTLTAHIADFTGIITYPPPNHDELVPGLVPWAKAGLIIKDGTKPGSAYASVMLTGSHGVRMQHNYTEDKAGPTDARWLRITRSGNTIKGYASSDATRWAEIRSVDLPGLPRTVQIGFLVASPANVTAKPGPHGGSIVQARFTQATAVFDHVDRTGTWTYEKLGDDGGMTDWEKFHHNAGLDQHGGTLTISGSGDVAPAGNEAGATIAHTLTGMIVALIAVFVVAVLFITAEYRRDLIRTTFTAMPHRGRVLAAKAAVIGAVVFTGGLIAAAITVPLAVHLMRSGGNFVIPSSTATGVRVVVGSAALLALAAVLAYAVGALLRRGVAAVAVAVLLVVLPYILATTSILPSAAAGWLLRLTPAAAFAVQQALPSYPQVNMPYAPSDGYYPLPAWAGLLVLAGWASAALALAVARTRRADA</sequence>
<protein>
    <recommendedName>
        <fullName evidence="4">ABC transporter permease</fullName>
    </recommendedName>
</protein>
<dbReference type="RefSeq" id="WP_203731971.1">
    <property type="nucleotide sequence ID" value="NZ_BAAATX010000058.1"/>
</dbReference>
<dbReference type="Gene3D" id="2.60.120.200">
    <property type="match status" value="1"/>
</dbReference>
<accession>A0ABQ3Z4V6</accession>
<feature type="transmembrane region" description="Helical" evidence="1">
    <location>
        <begin position="400"/>
        <end position="422"/>
    </location>
</feature>
<organism evidence="2 3">
    <name type="scientific">Paractinoplanes durhamensis</name>
    <dbReference type="NCBI Taxonomy" id="113563"/>
    <lineage>
        <taxon>Bacteria</taxon>
        <taxon>Bacillati</taxon>
        <taxon>Actinomycetota</taxon>
        <taxon>Actinomycetes</taxon>
        <taxon>Micromonosporales</taxon>
        <taxon>Micromonosporaceae</taxon>
        <taxon>Paractinoplanes</taxon>
    </lineage>
</organism>
<keyword evidence="1" id="KW-0472">Membrane</keyword>
<feature type="transmembrane region" description="Helical" evidence="1">
    <location>
        <begin position="12"/>
        <end position="35"/>
    </location>
</feature>
<feature type="transmembrane region" description="Helical" evidence="1">
    <location>
        <begin position="285"/>
        <end position="305"/>
    </location>
</feature>
<evidence type="ECO:0000313" key="3">
    <source>
        <dbReference type="Proteomes" id="UP000637628"/>
    </source>
</evidence>
<comment type="caution">
    <text evidence="2">The sequence shown here is derived from an EMBL/GenBank/DDBJ whole genome shotgun (WGS) entry which is preliminary data.</text>
</comment>
<name>A0ABQ3Z4V6_9ACTN</name>